<dbReference type="Pfam" id="PF01904">
    <property type="entry name" value="DUF72"/>
    <property type="match status" value="1"/>
</dbReference>
<reference evidence="1" key="1">
    <citation type="submission" date="2016-03" db="EMBL/GenBank/DDBJ databases">
        <authorList>
            <person name="Borrel G."/>
            <person name="Mccann A."/>
            <person name="O'Toole P.W."/>
        </authorList>
    </citation>
    <scope>NUCLEOTIDE SEQUENCE</scope>
    <source>
        <strain evidence="1">183</strain>
    </source>
</reference>
<protein>
    <recommendedName>
        <fullName evidence="3">DUF72 domain-containing protein</fullName>
    </recommendedName>
</protein>
<organism evidence="1 2">
    <name type="scientific">Candidatus Methanomassiliicoccus intestinalis</name>
    <dbReference type="NCBI Taxonomy" id="1406512"/>
    <lineage>
        <taxon>Archaea</taxon>
        <taxon>Methanobacteriati</taxon>
        <taxon>Thermoplasmatota</taxon>
        <taxon>Thermoplasmata</taxon>
        <taxon>Methanomassiliicoccales</taxon>
        <taxon>Methanomassiliicoccaceae</taxon>
        <taxon>Methanomassiliicoccus</taxon>
    </lineage>
</organism>
<dbReference type="PANTHER" id="PTHR30348">
    <property type="entry name" value="UNCHARACTERIZED PROTEIN YECE"/>
    <property type="match status" value="1"/>
</dbReference>
<dbReference type="Proteomes" id="UP000752814">
    <property type="component" value="Unassembled WGS sequence"/>
</dbReference>
<sequence length="271" mass="31355">MAVLIGCSGWAYGDWAGRFYPLDVARKKEEWLRYYASFFDTVEINTTFDREPNEYLINGWVSRGKTLKTFDYSITLPSKIFKDADRALQFEEWCLHTLDEGGVLGPAVIQTPAEYTNDLSNRENMRSILDLLDTTKYNYLVEFRNQSWFDENGLLESSQELLSDYNVGCIISDEFSLPMDCKGDNVYIRLRGKGRSEYPGDNSYQYTDAELAWFKGLLDDAGKTCRQIRVYFENSAAARSVYDAMRLMDIMQIPHRIKDMRDAEAPRIIAK</sequence>
<dbReference type="RefSeq" id="WP_400195535.1">
    <property type="nucleotide sequence ID" value="NZ_CAYAYE010000033.1"/>
</dbReference>
<accession>A0A8J8PCQ6</accession>
<gene>
    <name evidence="1" type="ORF">A3207_08180</name>
</gene>
<evidence type="ECO:0000313" key="2">
    <source>
        <dbReference type="Proteomes" id="UP000752814"/>
    </source>
</evidence>
<dbReference type="InterPro" id="IPR036520">
    <property type="entry name" value="UPF0759_sf"/>
</dbReference>
<dbReference type="InterPro" id="IPR002763">
    <property type="entry name" value="DUF72"/>
</dbReference>
<evidence type="ECO:0000313" key="1">
    <source>
        <dbReference type="EMBL" id="TQS82078.1"/>
    </source>
</evidence>
<dbReference type="SUPFAM" id="SSF117396">
    <property type="entry name" value="TM1631-like"/>
    <property type="match status" value="1"/>
</dbReference>
<proteinExistence type="predicted"/>
<name>A0A8J8PCQ6_9ARCH</name>
<dbReference type="PANTHER" id="PTHR30348:SF4">
    <property type="entry name" value="DUF72 DOMAIN-CONTAINING PROTEIN"/>
    <property type="match status" value="1"/>
</dbReference>
<evidence type="ECO:0008006" key="3">
    <source>
        <dbReference type="Google" id="ProtNLM"/>
    </source>
</evidence>
<dbReference type="Gene3D" id="3.20.20.410">
    <property type="entry name" value="Protein of unknown function UPF0759"/>
    <property type="match status" value="1"/>
</dbReference>
<comment type="caution">
    <text evidence="1">The sequence shown here is derived from an EMBL/GenBank/DDBJ whole genome shotgun (WGS) entry which is preliminary data.</text>
</comment>
<dbReference type="EMBL" id="LVVT01000018">
    <property type="protein sequence ID" value="TQS82078.1"/>
    <property type="molecule type" value="Genomic_DNA"/>
</dbReference>
<dbReference type="AlphaFoldDB" id="A0A8J8PCQ6"/>